<keyword evidence="2" id="KW-0255">Endonuclease</keyword>
<evidence type="ECO:0000259" key="1">
    <source>
        <dbReference type="Pfam" id="PF05685"/>
    </source>
</evidence>
<dbReference type="InterPro" id="IPR012296">
    <property type="entry name" value="Nuclease_put_TT1808"/>
</dbReference>
<comment type="caution">
    <text evidence="2">The sequence shown here is derived from an EMBL/GenBank/DDBJ whole genome shotgun (WGS) entry which is preliminary data.</text>
</comment>
<dbReference type="Proteomes" id="UP000283523">
    <property type="component" value="Unassembled WGS sequence"/>
</dbReference>
<dbReference type="CDD" id="cd06260">
    <property type="entry name" value="DUF820-like"/>
    <property type="match status" value="1"/>
</dbReference>
<dbReference type="AlphaFoldDB" id="A0A418MEX9"/>
<evidence type="ECO:0000313" key="3">
    <source>
        <dbReference type="Proteomes" id="UP000283523"/>
    </source>
</evidence>
<name>A0A418MEX9_9BACT</name>
<dbReference type="RefSeq" id="WP_119667168.1">
    <property type="nucleotide sequence ID" value="NZ_QXED01000002.1"/>
</dbReference>
<organism evidence="2 3">
    <name type="scientific">Fibrisoma montanum</name>
    <dbReference type="NCBI Taxonomy" id="2305895"/>
    <lineage>
        <taxon>Bacteria</taxon>
        <taxon>Pseudomonadati</taxon>
        <taxon>Bacteroidota</taxon>
        <taxon>Cytophagia</taxon>
        <taxon>Cytophagales</taxon>
        <taxon>Spirosomataceae</taxon>
        <taxon>Fibrisoma</taxon>
    </lineage>
</organism>
<dbReference type="Gene3D" id="3.90.1570.10">
    <property type="entry name" value="tt1808, chain A"/>
    <property type="match status" value="1"/>
</dbReference>
<protein>
    <submittedName>
        <fullName evidence="2">Uma2 family endonuclease</fullName>
    </submittedName>
</protein>
<sequence length="222" mass="25352">MHHPIIEQILEYPDAYLIMQEIQAALAEERKKREAFYNDITDEYKVEFINGEIVMHSPVKKFHNEATGLLFQLVNVFVLRNKLGFVGIEKIMTALTRNDYEPDICFFGNQKAASFTSTQTLFPAPDLVVEVLSDSTAKRDRGIKFDDYQAHGVEEYWIVDPDQQSIEQYHLVNGAYELILKATEGHIRSFVLLGFVIPIQAAFNEDANMQTMTSILQSQSPA</sequence>
<keyword evidence="2" id="KW-0378">Hydrolase</keyword>
<dbReference type="SUPFAM" id="SSF52980">
    <property type="entry name" value="Restriction endonuclease-like"/>
    <property type="match status" value="1"/>
</dbReference>
<dbReference type="InterPro" id="IPR008538">
    <property type="entry name" value="Uma2"/>
</dbReference>
<dbReference type="PANTHER" id="PTHR34107:SF4">
    <property type="entry name" value="SLL1222 PROTEIN"/>
    <property type="match status" value="1"/>
</dbReference>
<gene>
    <name evidence="2" type="ORF">DYU11_08225</name>
</gene>
<keyword evidence="3" id="KW-1185">Reference proteome</keyword>
<accession>A0A418MEX9</accession>
<dbReference type="InterPro" id="IPR011335">
    <property type="entry name" value="Restrct_endonuc-II-like"/>
</dbReference>
<dbReference type="OrthoDB" id="943262at2"/>
<keyword evidence="2" id="KW-0540">Nuclease</keyword>
<dbReference type="EMBL" id="QXED01000002">
    <property type="protein sequence ID" value="RIV25283.1"/>
    <property type="molecule type" value="Genomic_DNA"/>
</dbReference>
<feature type="domain" description="Putative restriction endonuclease" evidence="1">
    <location>
        <begin position="41"/>
        <end position="183"/>
    </location>
</feature>
<dbReference type="PANTHER" id="PTHR34107">
    <property type="entry name" value="SLL0198 PROTEIN-RELATED"/>
    <property type="match status" value="1"/>
</dbReference>
<dbReference type="GO" id="GO:0004519">
    <property type="term" value="F:endonuclease activity"/>
    <property type="evidence" value="ECO:0007669"/>
    <property type="project" value="UniProtKB-KW"/>
</dbReference>
<reference evidence="2 3" key="1">
    <citation type="submission" date="2018-08" db="EMBL/GenBank/DDBJ databases">
        <title>Fibrisoma montanum sp. nov., isolated from Danxia mountain soil.</title>
        <authorList>
            <person name="Huang Y."/>
        </authorList>
    </citation>
    <scope>NUCLEOTIDE SEQUENCE [LARGE SCALE GENOMIC DNA]</scope>
    <source>
        <strain evidence="2 3">HYT19</strain>
    </source>
</reference>
<dbReference type="Pfam" id="PF05685">
    <property type="entry name" value="Uma2"/>
    <property type="match status" value="1"/>
</dbReference>
<proteinExistence type="predicted"/>
<evidence type="ECO:0000313" key="2">
    <source>
        <dbReference type="EMBL" id="RIV25283.1"/>
    </source>
</evidence>